<dbReference type="GO" id="GO:0003676">
    <property type="term" value="F:nucleic acid binding"/>
    <property type="evidence" value="ECO:0007669"/>
    <property type="project" value="InterPro"/>
</dbReference>
<sequence length="476" mass="52935">MARVRDLIEALLESQPILAEDSTFLRRALVVGGVNSLISPVHLESFFTRYGAVMATVLLRDAARGERIGMLVFFAESDCLEAAESEAARPGAYRTISRVDDEILHNSVELVKDAADQQSRRSSTAEAFRRMVPWRYLEADAQEDIQLRCLLLRTWPRSTATPSHLYGVARTTLRATGRVCAVVVYRSRSMAMVVFDESRGIERCGSRETQLFDMHLALHDAGLYPLVADRGGGHGAAMRDLLPPFCRSPEFLGRIVVLRGPGVASLDAGEVCRRVEELHHPVEALLVHRADRLAVVVLRSRDDARALMSESGEFWRRACGPQPITTQLIGAPSPPFFPRQGLFPAVAISRSGLPLEYRMEHHLRHYFEPFGHVESCVAYTTMAAAMIIFSTPDAAARALRDRLALDHSWPAPRDDQVVDYLRLLRFRMLLLTRDVSNLMEEAGPLAYEDALPVDLANDLLLPGPPPSCSRVSGFRA</sequence>
<protein>
    <recommendedName>
        <fullName evidence="3">RRM domain-containing protein</fullName>
    </recommendedName>
</protein>
<dbReference type="OMA" id="MAMVVFD"/>
<dbReference type="CDD" id="cd00590">
    <property type="entry name" value="RRM_SF"/>
    <property type="match status" value="1"/>
</dbReference>
<dbReference type="Gramene" id="BGIOSGA023872-TA">
    <property type="protein sequence ID" value="BGIOSGA023872-PA"/>
    <property type="gene ID" value="BGIOSGA023872"/>
</dbReference>
<proteinExistence type="predicted"/>
<organism evidence="1 2">
    <name type="scientific">Oryza sativa subsp. indica</name>
    <name type="common">Rice</name>
    <dbReference type="NCBI Taxonomy" id="39946"/>
    <lineage>
        <taxon>Eukaryota</taxon>
        <taxon>Viridiplantae</taxon>
        <taxon>Streptophyta</taxon>
        <taxon>Embryophyta</taxon>
        <taxon>Tracheophyta</taxon>
        <taxon>Spermatophyta</taxon>
        <taxon>Magnoliopsida</taxon>
        <taxon>Liliopsida</taxon>
        <taxon>Poales</taxon>
        <taxon>Poaceae</taxon>
        <taxon>BOP clade</taxon>
        <taxon>Oryzoideae</taxon>
        <taxon>Oryzeae</taxon>
        <taxon>Oryzinae</taxon>
        <taxon>Oryza</taxon>
        <taxon>Oryza sativa</taxon>
    </lineage>
</organism>
<dbReference type="HOGENOM" id="CLU_024718_1_0_1"/>
<dbReference type="Proteomes" id="UP000007015">
    <property type="component" value="Chromosome 7"/>
</dbReference>
<keyword evidence="2" id="KW-1185">Reference proteome</keyword>
<dbReference type="InterPro" id="IPR035979">
    <property type="entry name" value="RBD_domain_sf"/>
</dbReference>
<dbReference type="InterPro" id="IPR012677">
    <property type="entry name" value="Nucleotide-bd_a/b_plait_sf"/>
</dbReference>
<dbReference type="SUPFAM" id="SSF54928">
    <property type="entry name" value="RNA-binding domain, RBD"/>
    <property type="match status" value="1"/>
</dbReference>
<reference evidence="1 2" key="1">
    <citation type="journal article" date="2005" name="PLoS Biol.">
        <title>The genomes of Oryza sativa: a history of duplications.</title>
        <authorList>
            <person name="Yu J."/>
            <person name="Wang J."/>
            <person name="Lin W."/>
            <person name="Li S."/>
            <person name="Li H."/>
            <person name="Zhou J."/>
            <person name="Ni P."/>
            <person name="Dong W."/>
            <person name="Hu S."/>
            <person name="Zeng C."/>
            <person name="Zhang J."/>
            <person name="Zhang Y."/>
            <person name="Li R."/>
            <person name="Xu Z."/>
            <person name="Li S."/>
            <person name="Li X."/>
            <person name="Zheng H."/>
            <person name="Cong L."/>
            <person name="Lin L."/>
            <person name="Yin J."/>
            <person name="Geng J."/>
            <person name="Li G."/>
            <person name="Shi J."/>
            <person name="Liu J."/>
            <person name="Lv H."/>
            <person name="Li J."/>
            <person name="Wang J."/>
            <person name="Deng Y."/>
            <person name="Ran L."/>
            <person name="Shi X."/>
            <person name="Wang X."/>
            <person name="Wu Q."/>
            <person name="Li C."/>
            <person name="Ren X."/>
            <person name="Wang J."/>
            <person name="Wang X."/>
            <person name="Li D."/>
            <person name="Liu D."/>
            <person name="Zhang X."/>
            <person name="Ji Z."/>
            <person name="Zhao W."/>
            <person name="Sun Y."/>
            <person name="Zhang Z."/>
            <person name="Bao J."/>
            <person name="Han Y."/>
            <person name="Dong L."/>
            <person name="Ji J."/>
            <person name="Chen P."/>
            <person name="Wu S."/>
            <person name="Liu J."/>
            <person name="Xiao Y."/>
            <person name="Bu D."/>
            <person name="Tan J."/>
            <person name="Yang L."/>
            <person name="Ye C."/>
            <person name="Zhang J."/>
            <person name="Xu J."/>
            <person name="Zhou Y."/>
            <person name="Yu Y."/>
            <person name="Zhang B."/>
            <person name="Zhuang S."/>
            <person name="Wei H."/>
            <person name="Liu B."/>
            <person name="Lei M."/>
            <person name="Yu H."/>
            <person name="Li Y."/>
            <person name="Xu H."/>
            <person name="Wei S."/>
            <person name="He X."/>
            <person name="Fang L."/>
            <person name="Zhang Z."/>
            <person name="Zhang Y."/>
            <person name="Huang X."/>
            <person name="Su Z."/>
            <person name="Tong W."/>
            <person name="Li J."/>
            <person name="Tong Z."/>
            <person name="Li S."/>
            <person name="Ye J."/>
            <person name="Wang L."/>
            <person name="Fang L."/>
            <person name="Lei T."/>
            <person name="Chen C."/>
            <person name="Chen H."/>
            <person name="Xu Z."/>
            <person name="Li H."/>
            <person name="Huang H."/>
            <person name="Zhang F."/>
            <person name="Xu H."/>
            <person name="Li N."/>
            <person name="Zhao C."/>
            <person name="Li S."/>
            <person name="Dong L."/>
            <person name="Huang Y."/>
            <person name="Li L."/>
            <person name="Xi Y."/>
            <person name="Qi Q."/>
            <person name="Li W."/>
            <person name="Zhang B."/>
            <person name="Hu W."/>
            <person name="Zhang Y."/>
            <person name="Tian X."/>
            <person name="Jiao Y."/>
            <person name="Liang X."/>
            <person name="Jin J."/>
            <person name="Gao L."/>
            <person name="Zheng W."/>
            <person name="Hao B."/>
            <person name="Liu S."/>
            <person name="Wang W."/>
            <person name="Yuan L."/>
            <person name="Cao M."/>
            <person name="McDermott J."/>
            <person name="Samudrala R."/>
            <person name="Wang J."/>
            <person name="Wong G.K."/>
            <person name="Yang H."/>
        </authorList>
    </citation>
    <scope>NUCLEOTIDE SEQUENCE [LARGE SCALE GENOMIC DNA]</scope>
    <source>
        <strain evidence="2">cv. 93-11</strain>
    </source>
</reference>
<dbReference type="EMBL" id="CM000132">
    <property type="protein sequence ID" value="EEC82498.1"/>
    <property type="molecule type" value="Genomic_DNA"/>
</dbReference>
<accession>B8B4W6</accession>
<evidence type="ECO:0000313" key="2">
    <source>
        <dbReference type="Proteomes" id="UP000007015"/>
    </source>
</evidence>
<evidence type="ECO:0000313" key="1">
    <source>
        <dbReference type="EMBL" id="EEC82498.1"/>
    </source>
</evidence>
<dbReference type="Gene3D" id="3.30.70.330">
    <property type="match status" value="1"/>
</dbReference>
<evidence type="ECO:0008006" key="3">
    <source>
        <dbReference type="Google" id="ProtNLM"/>
    </source>
</evidence>
<dbReference type="AlphaFoldDB" id="B8B4W6"/>
<name>B8B4W6_ORYSI</name>
<gene>
    <name evidence="1" type="ORF">OsI_26959</name>
</gene>